<evidence type="ECO:0000313" key="3">
    <source>
        <dbReference type="Proteomes" id="UP000562464"/>
    </source>
</evidence>
<name>A0A841C948_9LACT</name>
<keyword evidence="1" id="KW-0812">Transmembrane</keyword>
<evidence type="ECO:0000313" key="2">
    <source>
        <dbReference type="EMBL" id="MBB5888112.1"/>
    </source>
</evidence>
<keyword evidence="1" id="KW-0472">Membrane</keyword>
<dbReference type="Proteomes" id="UP000562464">
    <property type="component" value="Unassembled WGS sequence"/>
</dbReference>
<keyword evidence="3" id="KW-1185">Reference proteome</keyword>
<protein>
    <submittedName>
        <fullName evidence="2">Uncharacterized protein</fullName>
    </submittedName>
</protein>
<proteinExistence type="predicted"/>
<evidence type="ECO:0000256" key="1">
    <source>
        <dbReference type="SAM" id="Phobius"/>
    </source>
</evidence>
<reference evidence="2 3" key="1">
    <citation type="submission" date="2020-08" db="EMBL/GenBank/DDBJ databases">
        <title>Genomic Encyclopedia of Type Strains, Phase IV (KMG-IV): sequencing the most valuable type-strain genomes for metagenomic binning, comparative biology and taxonomic classification.</title>
        <authorList>
            <person name="Goeker M."/>
        </authorList>
    </citation>
    <scope>NUCLEOTIDE SEQUENCE [LARGE SCALE GENOMIC DNA]</scope>
    <source>
        <strain evidence="2 3">DSM 14925</strain>
    </source>
</reference>
<gene>
    <name evidence="2" type="ORF">HNQ37_001003</name>
</gene>
<dbReference type="EMBL" id="JACHHV010000014">
    <property type="protein sequence ID" value="MBB5888112.1"/>
    <property type="molecule type" value="Genomic_DNA"/>
</dbReference>
<keyword evidence="1" id="KW-1133">Transmembrane helix</keyword>
<sequence>MTISVLLAFLFGFIISFLLSLFTFFIIKRYDENRYKKDSAIIKLHKEIEVRRQLNIKIIEILNRPVSVLDKNFVDPREDVKVAFADYNYLKNFTSLHNLYMPVYFMDQFFKNLSNHLAIFEDQDDLKNGGYIFRDSRRIFEDFSIVITSEMESKKKELKSLKNIYPEILRKQNFDL</sequence>
<dbReference type="AlphaFoldDB" id="A0A841C948"/>
<feature type="transmembrane region" description="Helical" evidence="1">
    <location>
        <begin position="6"/>
        <end position="27"/>
    </location>
</feature>
<dbReference type="RefSeq" id="WP_183539858.1">
    <property type="nucleotide sequence ID" value="NZ_DASWOY010000021.1"/>
</dbReference>
<accession>A0A841C948</accession>
<comment type="caution">
    <text evidence="2">The sequence shown here is derived from an EMBL/GenBank/DDBJ whole genome shotgun (WGS) entry which is preliminary data.</text>
</comment>
<organism evidence="2 3">
    <name type="scientific">Lactovum miscens</name>
    <dbReference type="NCBI Taxonomy" id="190387"/>
    <lineage>
        <taxon>Bacteria</taxon>
        <taxon>Bacillati</taxon>
        <taxon>Bacillota</taxon>
        <taxon>Bacilli</taxon>
        <taxon>Lactobacillales</taxon>
        <taxon>Streptococcaceae</taxon>
        <taxon>Lactovum</taxon>
    </lineage>
</organism>